<feature type="signal peptide" evidence="4">
    <location>
        <begin position="1"/>
        <end position="26"/>
    </location>
</feature>
<feature type="chain" id="PRO_5040122148" evidence="4">
    <location>
        <begin position="27"/>
        <end position="413"/>
    </location>
</feature>
<sequence>MRPVPIVSMTLVMAIASILMPGSAVAEMSKKLQAQYPAKDVLPDTNHPLVKKWIAEIDWSKVPKLPLAKADIPNCPDCPAGKKGVPKDACWWTCDGCVAEDDIEVCPRDKAWGLTYDDGPSEETPRLLRKLHQANVTSTFFVVGSRVLEYPETLLQEVKEGHHIGLHTWSHAGMTSLTNEQIVAEIKWAEKVVFDVTGLKTKYWRPPYGDVDNRVREIVRQMGYKTVIWTKEWDSNDWQIPDKTITNKEVFRNFKWALSTVPKLKGGVITLEHDLYTQTVNVAGPLLDMGMKKGLEPMDIARCVNDPEPYQNSALTQKEADKKPAADMPAADKPTADKPAADKPAAAPAAKPVTPQPQTPLETPKAASAPETVSGKTVDSAIAAKGVKKSDATQLAWSATCLAIVAMSALLSL</sequence>
<dbReference type="PANTHER" id="PTHR10587:SF133">
    <property type="entry name" value="CHITIN DEACETYLASE 1-RELATED"/>
    <property type="match status" value="1"/>
</dbReference>
<dbReference type="PROSITE" id="PS51677">
    <property type="entry name" value="NODB"/>
    <property type="match status" value="1"/>
</dbReference>
<dbReference type="AlphaFoldDB" id="A0A9P8BRV1"/>
<dbReference type="GO" id="GO:0046872">
    <property type="term" value="F:metal ion binding"/>
    <property type="evidence" value="ECO:0007669"/>
    <property type="project" value="UniProtKB-KW"/>
</dbReference>
<evidence type="ECO:0000313" key="6">
    <source>
        <dbReference type="EMBL" id="KAG9065845.1"/>
    </source>
</evidence>
<dbReference type="GO" id="GO:0009272">
    <property type="term" value="P:fungal-type cell wall biogenesis"/>
    <property type="evidence" value="ECO:0007669"/>
    <property type="project" value="UniProtKB-ARBA"/>
</dbReference>
<dbReference type="Proteomes" id="UP000707451">
    <property type="component" value="Unassembled WGS sequence"/>
</dbReference>
<dbReference type="InterPro" id="IPR050248">
    <property type="entry name" value="Polysacc_deacetylase_ArnD"/>
</dbReference>
<dbReference type="GO" id="GO:0005975">
    <property type="term" value="P:carbohydrate metabolic process"/>
    <property type="evidence" value="ECO:0007669"/>
    <property type="project" value="InterPro"/>
</dbReference>
<name>A0A9P8BRV1_9FUNG</name>
<protein>
    <submittedName>
        <fullName evidence="6">Chitin deacetylase</fullName>
    </submittedName>
</protein>
<feature type="region of interest" description="Disordered" evidence="3">
    <location>
        <begin position="315"/>
        <end position="377"/>
    </location>
</feature>
<dbReference type="InterPro" id="IPR002509">
    <property type="entry name" value="NODB_dom"/>
</dbReference>
<evidence type="ECO:0000256" key="4">
    <source>
        <dbReference type="SAM" id="SignalP"/>
    </source>
</evidence>
<accession>A0A9P8BRV1</accession>
<dbReference type="Pfam" id="PF01522">
    <property type="entry name" value="Polysacc_deac_1"/>
    <property type="match status" value="1"/>
</dbReference>
<dbReference type="InterPro" id="IPR011330">
    <property type="entry name" value="Glyco_hydro/deAcase_b/a-brl"/>
</dbReference>
<evidence type="ECO:0000256" key="2">
    <source>
        <dbReference type="ARBA" id="ARBA00022801"/>
    </source>
</evidence>
<evidence type="ECO:0000256" key="1">
    <source>
        <dbReference type="ARBA" id="ARBA00022723"/>
    </source>
</evidence>
<dbReference type="GO" id="GO:0004099">
    <property type="term" value="F:chitin deacetylase activity"/>
    <property type="evidence" value="ECO:0007669"/>
    <property type="project" value="TreeGrafter"/>
</dbReference>
<dbReference type="PANTHER" id="PTHR10587">
    <property type="entry name" value="GLYCOSYL TRANSFERASE-RELATED"/>
    <property type="match status" value="1"/>
</dbReference>
<gene>
    <name evidence="6" type="primary">CDA2_4</name>
    <name evidence="6" type="ORF">KI688_002142</name>
</gene>
<dbReference type="GO" id="GO:0016020">
    <property type="term" value="C:membrane"/>
    <property type="evidence" value="ECO:0007669"/>
    <property type="project" value="TreeGrafter"/>
</dbReference>
<dbReference type="SUPFAM" id="SSF88713">
    <property type="entry name" value="Glycoside hydrolase/deacetylase"/>
    <property type="match status" value="1"/>
</dbReference>
<evidence type="ECO:0000256" key="3">
    <source>
        <dbReference type="SAM" id="MobiDB-lite"/>
    </source>
</evidence>
<dbReference type="EMBL" id="JAHRHY010000011">
    <property type="protein sequence ID" value="KAG9065845.1"/>
    <property type="molecule type" value="Genomic_DNA"/>
</dbReference>
<comment type="caution">
    <text evidence="6">The sequence shown here is derived from an EMBL/GenBank/DDBJ whole genome shotgun (WGS) entry which is preliminary data.</text>
</comment>
<dbReference type="OrthoDB" id="407355at2759"/>
<keyword evidence="4" id="KW-0732">Signal</keyword>
<feature type="domain" description="NodB homology" evidence="5">
    <location>
        <begin position="110"/>
        <end position="298"/>
    </location>
</feature>
<keyword evidence="1" id="KW-0479">Metal-binding</keyword>
<keyword evidence="7" id="KW-1185">Reference proteome</keyword>
<evidence type="ECO:0000259" key="5">
    <source>
        <dbReference type="PROSITE" id="PS51677"/>
    </source>
</evidence>
<reference evidence="6" key="1">
    <citation type="submission" date="2021-06" db="EMBL/GenBank/DDBJ databases">
        <title>Genome Sequence of Mortierella hyaline Strain SCG-10, a Cold-Adapted, Nitrate-Reducing Fungus Isolated from Soil in Minnesota, USA.</title>
        <authorList>
            <person name="Aldossari N."/>
        </authorList>
    </citation>
    <scope>NUCLEOTIDE SEQUENCE</scope>
    <source>
        <strain evidence="6">SCG-10</strain>
    </source>
</reference>
<organism evidence="6 7">
    <name type="scientific">Linnemannia hyalina</name>
    <dbReference type="NCBI Taxonomy" id="64524"/>
    <lineage>
        <taxon>Eukaryota</taxon>
        <taxon>Fungi</taxon>
        <taxon>Fungi incertae sedis</taxon>
        <taxon>Mucoromycota</taxon>
        <taxon>Mortierellomycotina</taxon>
        <taxon>Mortierellomycetes</taxon>
        <taxon>Mortierellales</taxon>
        <taxon>Mortierellaceae</taxon>
        <taxon>Linnemannia</taxon>
    </lineage>
</organism>
<dbReference type="Gene3D" id="3.20.20.370">
    <property type="entry name" value="Glycoside hydrolase/deacetylase"/>
    <property type="match status" value="1"/>
</dbReference>
<keyword evidence="2" id="KW-0378">Hydrolase</keyword>
<proteinExistence type="predicted"/>
<evidence type="ECO:0000313" key="7">
    <source>
        <dbReference type="Proteomes" id="UP000707451"/>
    </source>
</evidence>
<feature type="compositionally biased region" description="Low complexity" evidence="3">
    <location>
        <begin position="342"/>
        <end position="352"/>
    </location>
</feature>